<dbReference type="InterPro" id="IPR032675">
    <property type="entry name" value="LRR_dom_sf"/>
</dbReference>
<accession>A0A9P7JIM2</accession>
<dbReference type="GeneID" id="64628442"/>
<dbReference type="Gene3D" id="3.80.10.10">
    <property type="entry name" value="Ribonuclease Inhibitor"/>
    <property type="match status" value="1"/>
</dbReference>
<reference evidence="1" key="1">
    <citation type="journal article" date="2020" name="New Phytol.">
        <title>Comparative genomics reveals dynamic genome evolution in host specialist ectomycorrhizal fungi.</title>
        <authorList>
            <person name="Lofgren L.A."/>
            <person name="Nguyen N.H."/>
            <person name="Vilgalys R."/>
            <person name="Ruytinx J."/>
            <person name="Liao H.L."/>
            <person name="Branco S."/>
            <person name="Kuo A."/>
            <person name="LaButti K."/>
            <person name="Lipzen A."/>
            <person name="Andreopoulos W."/>
            <person name="Pangilinan J."/>
            <person name="Riley R."/>
            <person name="Hundley H."/>
            <person name="Na H."/>
            <person name="Barry K."/>
            <person name="Grigoriev I.V."/>
            <person name="Stajich J.E."/>
            <person name="Kennedy P.G."/>
        </authorList>
    </citation>
    <scope>NUCLEOTIDE SEQUENCE</scope>
    <source>
        <strain evidence="1">MN1</strain>
    </source>
</reference>
<name>A0A9P7JIM2_9AGAM</name>
<dbReference type="OrthoDB" id="2693449at2759"/>
<proteinExistence type="predicted"/>
<gene>
    <name evidence="1" type="ORF">BJ212DRAFT_1321795</name>
</gene>
<evidence type="ECO:0008006" key="3">
    <source>
        <dbReference type="Google" id="ProtNLM"/>
    </source>
</evidence>
<dbReference type="Proteomes" id="UP000807769">
    <property type="component" value="Unassembled WGS sequence"/>
</dbReference>
<comment type="caution">
    <text evidence="1">The sequence shown here is derived from an EMBL/GenBank/DDBJ whole genome shotgun (WGS) entry which is preliminary data.</text>
</comment>
<keyword evidence="2" id="KW-1185">Reference proteome</keyword>
<dbReference type="EMBL" id="JABBWG010000003">
    <property type="protein sequence ID" value="KAG1824668.1"/>
    <property type="molecule type" value="Genomic_DNA"/>
</dbReference>
<dbReference type="RefSeq" id="XP_041198385.1">
    <property type="nucleotide sequence ID" value="XM_041334425.1"/>
</dbReference>
<organism evidence="1 2">
    <name type="scientific">Suillus subaureus</name>
    <dbReference type="NCBI Taxonomy" id="48587"/>
    <lineage>
        <taxon>Eukaryota</taxon>
        <taxon>Fungi</taxon>
        <taxon>Dikarya</taxon>
        <taxon>Basidiomycota</taxon>
        <taxon>Agaricomycotina</taxon>
        <taxon>Agaricomycetes</taxon>
        <taxon>Agaricomycetidae</taxon>
        <taxon>Boletales</taxon>
        <taxon>Suillineae</taxon>
        <taxon>Suillaceae</taxon>
        <taxon>Suillus</taxon>
    </lineage>
</organism>
<evidence type="ECO:0000313" key="2">
    <source>
        <dbReference type="Proteomes" id="UP000807769"/>
    </source>
</evidence>
<sequence length="450" mass="51553">MKCGGIIVSPNTTLGDDHVIPTESQLAIICRYANRVRFLKMSFHDWPHPVQSFLQILAYSSKVLMPNLRDLRVTCDLVHLLRPLLGPRLQHLSINVSTSVNYRRDLDFWQRISLHTILRSLPTTCPSLESFDFNLDFSSRLDPWDAPLALPVSYAIQNMQKLRTVNVPAITKDALTYLGGLSSFTSIKTHLPTCSDLEYVFGSSRSHILFENLESVDWKIAEWQDVETFTCLWPRNIITMSLRSEVKFNPGLLQVLFDSLHTREAFRNLQCIRLSEFSPSLSTGLFQFVEIVITIDTIRPLFYLRALRVVEFDTGSSISLNEDDLKEMAKAWPCLEVLLLNETYGCHDPKPPAVTLAGVVRFVKLCPHLTKLGINFTLNDVNEDFGFDNLHDLESRASNTLEHLTLRSRAEEHVLTSHYSRLNMLVKKLFPRAKCRCQFISVDWFESLYA</sequence>
<evidence type="ECO:0000313" key="1">
    <source>
        <dbReference type="EMBL" id="KAG1824668.1"/>
    </source>
</evidence>
<protein>
    <recommendedName>
        <fullName evidence="3">F-box domain-containing protein</fullName>
    </recommendedName>
</protein>
<dbReference type="AlphaFoldDB" id="A0A9P7JIM2"/>